<dbReference type="PATRIC" id="fig|261654.4.peg.3986"/>
<keyword evidence="2" id="KW-0812">Transmembrane</keyword>
<dbReference type="AlphaFoldDB" id="A0A1A8ZVU3"/>
<accession>A0A1A8ZVU3</accession>
<feature type="compositionally biased region" description="Polar residues" evidence="1">
    <location>
        <begin position="388"/>
        <end position="398"/>
    </location>
</feature>
<feature type="region of interest" description="Disordered" evidence="1">
    <location>
        <begin position="61"/>
        <end position="106"/>
    </location>
</feature>
<keyword evidence="2" id="KW-1133">Transmembrane helix</keyword>
<evidence type="ECO:0000256" key="1">
    <source>
        <dbReference type="SAM" id="MobiDB-lite"/>
    </source>
</evidence>
<dbReference type="RefSeq" id="WP_091666318.1">
    <property type="nucleotide sequence ID" value="NZ_LT594323.1"/>
</dbReference>
<dbReference type="EMBL" id="LT594323">
    <property type="protein sequence ID" value="SBT48009.1"/>
    <property type="molecule type" value="Genomic_DNA"/>
</dbReference>
<feature type="transmembrane region" description="Helical" evidence="2">
    <location>
        <begin position="41"/>
        <end position="62"/>
    </location>
</feature>
<evidence type="ECO:0000256" key="2">
    <source>
        <dbReference type="SAM" id="Phobius"/>
    </source>
</evidence>
<dbReference type="Proteomes" id="UP000199385">
    <property type="component" value="Chromosome I"/>
</dbReference>
<sequence length="398" mass="42132">MSDRDPLRTRFDAYRGDLSTRIDGPGPMAARRTLRRRRRTAVAGVTAAVVLVVTPIAAGAALRHDPPRPPTGTPTAIPTPTADPTPSSSPTPTPSTSPTRAAPDGRISERQLLAAPVDLPSWAGRDCPDPSDVRLLPGSTVQVQRPYLIELEHGDVDADGAAETVAILGCRVGEASAKQVVVFDRNRQGDIVTVGRVVRTEGEGPETIEDVLAVAVQNGSVLVKVGDRHPCCGTPPYLTRTQWRTYRWGGTTFTQVAGPTAWGPDTRLTDLTLTAGDLVLGPPGADGKRSGSLTVTVVNHGPLAVPGLGLSQLGMIGTPDGGDWSRCGPESTDPEISCRLPGLAVGGKRSWTFRFQIAPPTPDRTGRASIVAEHYDTRDRSWPDLTPKDNSVTVTVPD</sequence>
<evidence type="ECO:0000313" key="4">
    <source>
        <dbReference type="Proteomes" id="UP000199385"/>
    </source>
</evidence>
<dbReference type="STRING" id="261654.GA0070611_3924"/>
<feature type="compositionally biased region" description="Pro residues" evidence="1">
    <location>
        <begin position="81"/>
        <end position="95"/>
    </location>
</feature>
<protein>
    <submittedName>
        <fullName evidence="3">Uncharacterized protein</fullName>
    </submittedName>
</protein>
<keyword evidence="2" id="KW-0472">Membrane</keyword>
<feature type="region of interest" description="Disordered" evidence="1">
    <location>
        <begin position="17"/>
        <end position="41"/>
    </location>
</feature>
<name>A0A1A8ZVU3_9ACTN</name>
<feature type="region of interest" description="Disordered" evidence="1">
    <location>
        <begin position="377"/>
        <end position="398"/>
    </location>
</feature>
<keyword evidence="4" id="KW-1185">Reference proteome</keyword>
<dbReference type="OrthoDB" id="3403968at2"/>
<reference evidence="4" key="1">
    <citation type="submission" date="2016-06" db="EMBL/GenBank/DDBJ databases">
        <authorList>
            <person name="Varghese N."/>
            <person name="Submissions Spin"/>
        </authorList>
    </citation>
    <scope>NUCLEOTIDE SEQUENCE [LARGE SCALE GENOMIC DNA]</scope>
    <source>
        <strain evidence="4">DSM 44815</strain>
    </source>
</reference>
<organism evidence="3 4">
    <name type="scientific">Micromonospora auratinigra</name>
    <dbReference type="NCBI Taxonomy" id="261654"/>
    <lineage>
        <taxon>Bacteria</taxon>
        <taxon>Bacillati</taxon>
        <taxon>Actinomycetota</taxon>
        <taxon>Actinomycetes</taxon>
        <taxon>Micromonosporales</taxon>
        <taxon>Micromonosporaceae</taxon>
        <taxon>Micromonospora</taxon>
    </lineage>
</organism>
<gene>
    <name evidence="3" type="ORF">GA0070611_3924</name>
</gene>
<proteinExistence type="predicted"/>
<evidence type="ECO:0000313" key="3">
    <source>
        <dbReference type="EMBL" id="SBT48009.1"/>
    </source>
</evidence>